<sequence length="610" mass="68666">MLLPILLLVPYVHFFASGHIVSNPSLHYSDALKLKCDALPFRSVYFDRNCYFAIDAEGDSAARGSACSAVLMGAQLAAKTPEAIWRLLWVDKSNFVNGGDASGNRKAMCFYENAFAHSTDMPNVALKDYYTANKTTDQRLTAVIVMQINSIINNNVKFPKLPALWGFNQKLEIGQTITIKGTFDFALDGAAINLQTKNQQQIALHMKPMFSKNHIVLNSAVVYGKWGYEEILPTPIKKGKAFEVSIRITADQFQISVDGMALYNYKQRLPLAAVTHLWVWGSGSLSSVQLGEMYNPAPYSIGATAIEDKSSKTSSEVHNLTAHWNMPYLAPFTDKIEPGKTVIIKGGTFADVEGIAINLQTKNQESIALHFKIMFNKGQVVMNSAPQYDKWGKEEIRSNLLVKGSEFDIRIRFQDTFFQITVNGVAFYNYNYRLPLSSFTHLWVWGQGYLTMAQIGEKFNHIKSSFANGFPVCGQDSCSAQREMYATRVQITECKSLYVSGYFGVPSLYDFYVDIKRKNGEIALRIVPRFNFNNVGLNTFKGGKWLKEETIAKSPFKRDNKFIISITNEVFGFQIFVNGVFFATYEHRTCPFDIYQVEVGPFVYDIGIQI</sequence>
<dbReference type="PANTHER" id="PTHR11346:SF176">
    <property type="entry name" value="32 KDA BETA-GALACTOSIDE-BINDING LECTIN LEC-3"/>
    <property type="match status" value="1"/>
</dbReference>
<dbReference type="InterPro" id="IPR001079">
    <property type="entry name" value="Galectin_CRD"/>
</dbReference>
<keyword evidence="3" id="KW-1185">Reference proteome</keyword>
<gene>
    <name evidence="2" type="primary">WBGene00274509</name>
</gene>
<dbReference type="Proteomes" id="UP000005239">
    <property type="component" value="Unassembled WGS sequence"/>
</dbReference>
<dbReference type="Gene3D" id="2.60.120.200">
    <property type="match status" value="3"/>
</dbReference>
<dbReference type="GO" id="GO:0030246">
    <property type="term" value="F:carbohydrate binding"/>
    <property type="evidence" value="ECO:0000318"/>
    <property type="project" value="GO_Central"/>
</dbReference>
<dbReference type="SUPFAM" id="SSF49899">
    <property type="entry name" value="Concanavalin A-like lectins/glucanases"/>
    <property type="match status" value="3"/>
</dbReference>
<keyword evidence="1" id="KW-0430">Lectin</keyword>
<name>A0A2A6CYK0_PRIPA</name>
<evidence type="ECO:0000313" key="2">
    <source>
        <dbReference type="EnsemblMetazoa" id="PPA36140.1"/>
    </source>
</evidence>
<dbReference type="AlphaFoldDB" id="A0A2A6CYK0"/>
<dbReference type="FunFam" id="2.60.120.200:FF:000261">
    <property type="entry name" value="Galectin"/>
    <property type="match status" value="2"/>
</dbReference>
<dbReference type="SMART" id="SM00276">
    <property type="entry name" value="GLECT"/>
    <property type="match status" value="3"/>
</dbReference>
<reference evidence="3" key="1">
    <citation type="journal article" date="2008" name="Nat. Genet.">
        <title>The Pristionchus pacificus genome provides a unique perspective on nematode lifestyle and parasitism.</title>
        <authorList>
            <person name="Dieterich C."/>
            <person name="Clifton S.W."/>
            <person name="Schuster L.N."/>
            <person name="Chinwalla A."/>
            <person name="Delehaunty K."/>
            <person name="Dinkelacker I."/>
            <person name="Fulton L."/>
            <person name="Fulton R."/>
            <person name="Godfrey J."/>
            <person name="Minx P."/>
            <person name="Mitreva M."/>
            <person name="Roeseler W."/>
            <person name="Tian H."/>
            <person name="Witte H."/>
            <person name="Yang S.P."/>
            <person name="Wilson R.K."/>
            <person name="Sommer R.J."/>
        </authorList>
    </citation>
    <scope>NUCLEOTIDE SEQUENCE [LARGE SCALE GENOMIC DNA]</scope>
    <source>
        <strain evidence="3">PS312</strain>
    </source>
</reference>
<dbReference type="PROSITE" id="PS51304">
    <property type="entry name" value="GALECTIN"/>
    <property type="match status" value="3"/>
</dbReference>
<dbReference type="EnsemblMetazoa" id="PPA36140.1">
    <property type="protein sequence ID" value="PPA36140.1"/>
    <property type="gene ID" value="WBGene00274509"/>
</dbReference>
<accession>A0A2A6CYK0</accession>
<proteinExistence type="predicted"/>
<accession>A0A8R1YSJ4</accession>
<dbReference type="PANTHER" id="PTHR11346">
    <property type="entry name" value="GALECTIN"/>
    <property type="match status" value="1"/>
</dbReference>
<dbReference type="GO" id="GO:0016936">
    <property type="term" value="F:galactoside binding"/>
    <property type="evidence" value="ECO:0000318"/>
    <property type="project" value="GO_Central"/>
</dbReference>
<evidence type="ECO:0000256" key="1">
    <source>
        <dbReference type="ARBA" id="ARBA00022734"/>
    </source>
</evidence>
<evidence type="ECO:0000313" key="3">
    <source>
        <dbReference type="Proteomes" id="UP000005239"/>
    </source>
</evidence>
<protein>
    <submittedName>
        <fullName evidence="2">Uncharacterized protein</fullName>
    </submittedName>
</protein>
<dbReference type="CDD" id="cd00070">
    <property type="entry name" value="GLECT"/>
    <property type="match status" value="3"/>
</dbReference>
<organism evidence="2 3">
    <name type="scientific">Pristionchus pacificus</name>
    <name type="common">Parasitic nematode worm</name>
    <dbReference type="NCBI Taxonomy" id="54126"/>
    <lineage>
        <taxon>Eukaryota</taxon>
        <taxon>Metazoa</taxon>
        <taxon>Ecdysozoa</taxon>
        <taxon>Nematoda</taxon>
        <taxon>Chromadorea</taxon>
        <taxon>Rhabditida</taxon>
        <taxon>Rhabditina</taxon>
        <taxon>Diplogasteromorpha</taxon>
        <taxon>Diplogasteroidea</taxon>
        <taxon>Neodiplogasteridae</taxon>
        <taxon>Pristionchus</taxon>
    </lineage>
</organism>
<reference evidence="2" key="2">
    <citation type="submission" date="2022-06" db="UniProtKB">
        <authorList>
            <consortium name="EnsemblMetazoa"/>
        </authorList>
    </citation>
    <scope>IDENTIFICATION</scope>
    <source>
        <strain evidence="2">PS312</strain>
    </source>
</reference>
<dbReference type="SMART" id="SM00908">
    <property type="entry name" value="Gal-bind_lectin"/>
    <property type="match status" value="3"/>
</dbReference>
<dbReference type="Pfam" id="PF00337">
    <property type="entry name" value="Gal-bind_lectin"/>
    <property type="match status" value="3"/>
</dbReference>
<dbReference type="InterPro" id="IPR044156">
    <property type="entry name" value="Galectin-like"/>
</dbReference>
<dbReference type="InterPro" id="IPR013320">
    <property type="entry name" value="ConA-like_dom_sf"/>
</dbReference>